<reference evidence="1 2" key="1">
    <citation type="submission" date="2022-11" db="EMBL/GenBank/DDBJ databases">
        <title>Nonomuraea corallina sp. nov., a new species of the genus Nonomuraea isolated from sea side sediment in Thai sea.</title>
        <authorList>
            <person name="Ngamcharungchit C."/>
            <person name="Matsumoto A."/>
            <person name="Suriyachadkun C."/>
            <person name="Panbangred W."/>
            <person name="Inahashi Y."/>
            <person name="Intra B."/>
        </authorList>
    </citation>
    <scope>NUCLEOTIDE SEQUENCE [LARGE SCALE GENOMIC DNA]</scope>
    <source>
        <strain evidence="1 2">DSM 43553</strain>
    </source>
</reference>
<dbReference type="RefSeq" id="WP_271280284.1">
    <property type="nucleotide sequence ID" value="NZ_BAABFD010000045.1"/>
</dbReference>
<gene>
    <name evidence="1" type="ORF">OUY24_42190</name>
</gene>
<evidence type="ECO:0000313" key="1">
    <source>
        <dbReference type="EMBL" id="MDA0647277.1"/>
    </source>
</evidence>
<dbReference type="EMBL" id="JAPNUD010000274">
    <property type="protein sequence ID" value="MDA0647277.1"/>
    <property type="molecule type" value="Genomic_DNA"/>
</dbReference>
<sequence>MSNGLGAALADLRDQVGKASLSRSSMWWALDALPQPGGRVFYLSYDAQLSEVSEPVYGNGGKWQNIPADH</sequence>
<keyword evidence="2" id="KW-1185">Reference proteome</keyword>
<name>A0ABT4TCP8_9ACTN</name>
<comment type="caution">
    <text evidence="1">The sequence shown here is derived from an EMBL/GenBank/DDBJ whole genome shotgun (WGS) entry which is preliminary data.</text>
</comment>
<dbReference type="Proteomes" id="UP001212498">
    <property type="component" value="Unassembled WGS sequence"/>
</dbReference>
<organism evidence="1 2">
    <name type="scientific">Nonomuraea ferruginea</name>
    <dbReference type="NCBI Taxonomy" id="46174"/>
    <lineage>
        <taxon>Bacteria</taxon>
        <taxon>Bacillati</taxon>
        <taxon>Actinomycetota</taxon>
        <taxon>Actinomycetes</taxon>
        <taxon>Streptosporangiales</taxon>
        <taxon>Streptosporangiaceae</taxon>
        <taxon>Nonomuraea</taxon>
    </lineage>
</organism>
<proteinExistence type="predicted"/>
<protein>
    <submittedName>
        <fullName evidence="1">Uncharacterized protein</fullName>
    </submittedName>
</protein>
<accession>A0ABT4TCP8</accession>
<evidence type="ECO:0000313" key="2">
    <source>
        <dbReference type="Proteomes" id="UP001212498"/>
    </source>
</evidence>